<dbReference type="InterPro" id="IPR002687">
    <property type="entry name" value="Nop_dom"/>
</dbReference>
<sequence>MLDGKIGKDLKKLLKKNVLGEVQESLAVADAKLGAILKEKLNVSCVSNSSIMELMRGIRSQMDTLIGELPQKETAAMALGLAHSLSRYKLKFSPEKVDTMIIQAVSLLDDLDKELNNYVMRCKEWYGWHFPEVGKLVTDPIAFVKVVMKMGIRENAHKTDLSDILPEELEEQLKQAAEISMGTEISDFDIANIKNLCSQIVEISSYRTQLYEYLKNRMMALAPNLTILLGELVGARLIAHAGSLMNLAKYPASTVQILGAEKALFRALKTKRDTPKYGLIYHAQLIGHTPGNLKGKMSRMLAAKAALACRVDALGEDNTAELGLEHRQKLENRIQVLQNQGSKKVSGTGKAGFQFQSYKVKGEAIPYDASLDSTMPKKRKFEEAVDELPKEMPSQPTAPSFVPSSIKRKKIKSESHDNEQPAVVAEEAPVVKTKKDKKVKAEKVEEKVPHVEEQATVPEASPKKKKKQKKAKAEVQDENEN</sequence>
<evidence type="ECO:0000313" key="12">
    <source>
        <dbReference type="WBParaSite" id="nRc.2.0.1.t07504-RA"/>
    </source>
</evidence>
<dbReference type="InterPro" id="IPR036070">
    <property type="entry name" value="Nop_dom_sf"/>
</dbReference>
<evidence type="ECO:0000256" key="9">
    <source>
        <dbReference type="SAM" id="MobiDB-lite"/>
    </source>
</evidence>
<evidence type="ECO:0000256" key="2">
    <source>
        <dbReference type="ARBA" id="ARBA00009211"/>
    </source>
</evidence>
<reference evidence="12" key="1">
    <citation type="submission" date="2022-11" db="UniProtKB">
        <authorList>
            <consortium name="WormBaseParasite"/>
        </authorList>
    </citation>
    <scope>IDENTIFICATION</scope>
</reference>
<evidence type="ECO:0000259" key="10">
    <source>
        <dbReference type="PROSITE" id="PS51358"/>
    </source>
</evidence>
<dbReference type="Gene3D" id="1.10.246.90">
    <property type="entry name" value="Nop domain"/>
    <property type="match status" value="1"/>
</dbReference>
<evidence type="ECO:0000256" key="1">
    <source>
        <dbReference type="ARBA" id="ARBA00004604"/>
    </source>
</evidence>
<accession>A0A915I1C8</accession>
<dbReference type="InterPro" id="IPR042239">
    <property type="entry name" value="Nop_C"/>
</dbReference>
<dbReference type="Gene3D" id="1.10.287.4070">
    <property type="match status" value="1"/>
</dbReference>
<feature type="compositionally biased region" description="Basic and acidic residues" evidence="9">
    <location>
        <begin position="439"/>
        <end position="453"/>
    </location>
</feature>
<dbReference type="Proteomes" id="UP000887565">
    <property type="component" value="Unplaced"/>
</dbReference>
<keyword evidence="4" id="KW-0690">Ribosome biogenesis</keyword>
<dbReference type="GO" id="GO:0030515">
    <property type="term" value="F:snoRNA binding"/>
    <property type="evidence" value="ECO:0007669"/>
    <property type="project" value="InterPro"/>
</dbReference>
<comment type="subunit">
    <text evidence="7">Core component of box C/D small nucleolar ribonucleoprotein (snoRNP) particles; the core proteins SNU13, NOP56, NOP58 and FBL or FBLL1 assemble stepwise onto the snoRNA. Interacts with NOLC1/Nopp140. Interacts with NOPCHAP1, NUFIP1, RUVBL1 and RUVBL2; NOPCHAP1 bridges the association of NOP58 with RUVBL1:RUVBL2 and NUFIP1. Interacts with PIH1D1. Part of the small subunit (SSU) processome, composed of more than 70 proteins and the RNA chaperone small nucleolar RNA (snoRNA) U3.</text>
</comment>
<feature type="compositionally biased region" description="Low complexity" evidence="9">
    <location>
        <begin position="421"/>
        <end position="431"/>
    </location>
</feature>
<dbReference type="WBParaSite" id="nRc.2.0.1.t07504-RA">
    <property type="protein sequence ID" value="nRc.2.0.1.t07504-RA"/>
    <property type="gene ID" value="nRc.2.0.1.g07504"/>
</dbReference>
<evidence type="ECO:0000256" key="4">
    <source>
        <dbReference type="ARBA" id="ARBA00022517"/>
    </source>
</evidence>
<evidence type="ECO:0000256" key="8">
    <source>
        <dbReference type="ARBA" id="ARBA00082313"/>
    </source>
</evidence>
<dbReference type="OMA" id="THCDGET"/>
<feature type="region of interest" description="Disordered" evidence="9">
    <location>
        <begin position="384"/>
        <end position="481"/>
    </location>
</feature>
<evidence type="ECO:0000256" key="5">
    <source>
        <dbReference type="ARBA" id="ARBA00023242"/>
    </source>
</evidence>
<proteinExistence type="inferred from homology"/>
<dbReference type="InterPro" id="IPR012976">
    <property type="entry name" value="NOSIC"/>
</dbReference>
<keyword evidence="5" id="KW-0539">Nucleus</keyword>
<dbReference type="GO" id="GO:0031428">
    <property type="term" value="C:box C/D methylation guide snoRNP complex"/>
    <property type="evidence" value="ECO:0007669"/>
    <property type="project" value="InterPro"/>
</dbReference>
<dbReference type="FunFam" id="1.10.246.90:FF:000004">
    <property type="entry name" value="Nucleolar protein 58"/>
    <property type="match status" value="1"/>
</dbReference>
<name>A0A915I1C8_ROMCU</name>
<dbReference type="PANTHER" id="PTHR10894:SF1">
    <property type="entry name" value="NUCLEOLAR PROTEIN 58"/>
    <property type="match status" value="1"/>
</dbReference>
<evidence type="ECO:0000256" key="6">
    <source>
        <dbReference type="ARBA" id="ARBA00060303"/>
    </source>
</evidence>
<dbReference type="InterPro" id="IPR045056">
    <property type="entry name" value="Nop56/Nop58"/>
</dbReference>
<comment type="function">
    <text evidence="6">Required for the biogenesis of box C/D snoRNAs such as U3, U8 and U14 snoRNAs. Part of the small subunit (SSU) processome, first precursor of the small eukaryotic ribosomal subunit. During the assembly of the SSU processome in the nucleolus, many ribosome biogenesis factors, an RNA chaperone and ribosomal proteins associate with the nascent pre-rRNA and work in concert to generate RNA folding, modifications, rearrangements and cleavage as well as targeted degradation of pre-ribosomal RNA by the RNA exosome. Core component of box C/D small nucleolar ribonucleoprotein (snoRNP) complexes that function in methylation of multiple sites on ribosomal RNAs (rRNAs) and messenger RNAs (mRNAs).</text>
</comment>
<evidence type="ECO:0000256" key="3">
    <source>
        <dbReference type="ARBA" id="ARBA00020379"/>
    </source>
</evidence>
<evidence type="ECO:0000313" key="11">
    <source>
        <dbReference type="Proteomes" id="UP000887565"/>
    </source>
</evidence>
<dbReference type="FunFam" id="1.10.287.4070:FF:000001">
    <property type="entry name" value="Probable Nucleolar protein 58"/>
    <property type="match status" value="1"/>
</dbReference>
<dbReference type="SUPFAM" id="SSF89124">
    <property type="entry name" value="Nop domain"/>
    <property type="match status" value="1"/>
</dbReference>
<dbReference type="PANTHER" id="PTHR10894">
    <property type="entry name" value="NUCLEOLAR PROTEIN 5 NUCLEOLAR PROTEIN NOP5 NOP58"/>
    <property type="match status" value="1"/>
</dbReference>
<dbReference type="AlphaFoldDB" id="A0A915I1C8"/>
<keyword evidence="11" id="KW-1185">Reference proteome</keyword>
<protein>
    <recommendedName>
        <fullName evidence="3">Nucleolar protein 58</fullName>
    </recommendedName>
    <alternativeName>
        <fullName evidence="8">Nucleolar protein 5</fullName>
    </alternativeName>
</protein>
<organism evidence="11 12">
    <name type="scientific">Romanomermis culicivorax</name>
    <name type="common">Nematode worm</name>
    <dbReference type="NCBI Taxonomy" id="13658"/>
    <lineage>
        <taxon>Eukaryota</taxon>
        <taxon>Metazoa</taxon>
        <taxon>Ecdysozoa</taxon>
        <taxon>Nematoda</taxon>
        <taxon>Enoplea</taxon>
        <taxon>Dorylaimia</taxon>
        <taxon>Mermithida</taxon>
        <taxon>Mermithoidea</taxon>
        <taxon>Mermithidae</taxon>
        <taxon>Romanomermis</taxon>
    </lineage>
</organism>
<dbReference type="GO" id="GO:0042254">
    <property type="term" value="P:ribosome biogenesis"/>
    <property type="evidence" value="ECO:0007669"/>
    <property type="project" value="UniProtKB-KW"/>
</dbReference>
<feature type="domain" description="Nop" evidence="10">
    <location>
        <begin position="221"/>
        <end position="339"/>
    </location>
</feature>
<dbReference type="Pfam" id="PF01798">
    <property type="entry name" value="Nop"/>
    <property type="match status" value="1"/>
</dbReference>
<dbReference type="SMART" id="SM00931">
    <property type="entry name" value="NOSIC"/>
    <property type="match status" value="1"/>
</dbReference>
<dbReference type="GO" id="GO:0032040">
    <property type="term" value="C:small-subunit processome"/>
    <property type="evidence" value="ECO:0007669"/>
    <property type="project" value="InterPro"/>
</dbReference>
<evidence type="ECO:0000256" key="7">
    <source>
        <dbReference type="ARBA" id="ARBA00063404"/>
    </source>
</evidence>
<comment type="subcellular location">
    <subcellularLocation>
        <location evidence="1">Nucleus</location>
        <location evidence="1">Nucleolus</location>
    </subcellularLocation>
</comment>
<dbReference type="PROSITE" id="PS51358">
    <property type="entry name" value="NOP"/>
    <property type="match status" value="1"/>
</dbReference>
<comment type="similarity">
    <text evidence="2">Belongs to the NOP5/NOP56 family.</text>
</comment>